<dbReference type="PANTHER" id="PTHR12175">
    <property type="entry name" value="AD039 HT014 THIOREDOXIN FAMILY TRP26"/>
    <property type="match status" value="1"/>
</dbReference>
<protein>
    <recommendedName>
        <fullName evidence="3">PITH domain-containing protein</fullName>
    </recommendedName>
</protein>
<evidence type="ECO:0000313" key="4">
    <source>
        <dbReference type="EMBL" id="TGJ86774.1"/>
    </source>
</evidence>
<gene>
    <name evidence="4" type="ORF">E0Z10_g1969</name>
</gene>
<feature type="compositionally biased region" description="Basic and acidic residues" evidence="2">
    <location>
        <begin position="220"/>
        <end position="234"/>
    </location>
</feature>
<evidence type="ECO:0000313" key="5">
    <source>
        <dbReference type="Proteomes" id="UP000297716"/>
    </source>
</evidence>
<evidence type="ECO:0000256" key="2">
    <source>
        <dbReference type="SAM" id="MobiDB-lite"/>
    </source>
</evidence>
<dbReference type="PANTHER" id="PTHR12175:SF1">
    <property type="entry name" value="PITH DOMAIN-CONTAINING PROTEIN 1"/>
    <property type="match status" value="1"/>
</dbReference>
<feature type="compositionally biased region" description="Basic and acidic residues" evidence="2">
    <location>
        <begin position="19"/>
        <end position="28"/>
    </location>
</feature>
<dbReference type="AlphaFoldDB" id="A0A4Z0YRY5"/>
<dbReference type="InterPro" id="IPR037047">
    <property type="entry name" value="PITH_dom_sf"/>
</dbReference>
<comment type="similarity">
    <text evidence="1">Belongs to the PITHD1 family.</text>
</comment>
<feature type="compositionally biased region" description="Basic and acidic residues" evidence="2">
    <location>
        <begin position="1"/>
        <end position="10"/>
    </location>
</feature>
<dbReference type="InterPro" id="IPR045099">
    <property type="entry name" value="PITH1-like"/>
</dbReference>
<proteinExistence type="inferred from homology"/>
<dbReference type="GO" id="GO:0005737">
    <property type="term" value="C:cytoplasm"/>
    <property type="evidence" value="ECO:0007669"/>
    <property type="project" value="UniProtKB-ARBA"/>
</dbReference>
<keyword evidence="5" id="KW-1185">Reference proteome</keyword>
<organism evidence="4 5">
    <name type="scientific">Xylaria hypoxylon</name>
    <dbReference type="NCBI Taxonomy" id="37992"/>
    <lineage>
        <taxon>Eukaryota</taxon>
        <taxon>Fungi</taxon>
        <taxon>Dikarya</taxon>
        <taxon>Ascomycota</taxon>
        <taxon>Pezizomycotina</taxon>
        <taxon>Sordariomycetes</taxon>
        <taxon>Xylariomycetidae</taxon>
        <taxon>Xylariales</taxon>
        <taxon>Xylariaceae</taxon>
        <taxon>Xylaria</taxon>
    </lineage>
</organism>
<reference evidence="4 5" key="1">
    <citation type="submission" date="2019-03" db="EMBL/GenBank/DDBJ databases">
        <title>Draft genome sequence of Xylaria hypoxylon DSM 108379, a ubiquitous saprotrophic-parasitic fungi on hardwood.</title>
        <authorList>
            <person name="Buettner E."/>
            <person name="Leonhardt S."/>
            <person name="Gebauer A.M."/>
            <person name="Liers C."/>
            <person name="Hofrichter M."/>
            <person name="Kellner H."/>
        </authorList>
    </citation>
    <scope>NUCLEOTIDE SEQUENCE [LARGE SCALE GENOMIC DNA]</scope>
    <source>
        <strain evidence="4 5">DSM 108379</strain>
    </source>
</reference>
<name>A0A4Z0YRY5_9PEZI</name>
<dbReference type="EMBL" id="SKBN01000022">
    <property type="protein sequence ID" value="TGJ86774.1"/>
    <property type="molecule type" value="Genomic_DNA"/>
</dbReference>
<sequence>MSHCHDEHAGHGGHSHHNHDHDHDHSDDITPALQHSLYQHIRFDEIDTMNESQRDSGKAIVKKTWSERQQVEPELVSQVDEQMLMNVPFTGQVKLHSILLRSSPSTSAPRTLRVFINRDNLDFNNVDNISPTQEFELSQTSEVQELPVRRVLFNSVRRLTLFFVDNFGTHLRVSDSDNESDSDEEESTRLSYLGFKGEWMQLGRAPAQILYEAAPNPNDHTLKGTDTKRLGRNV</sequence>
<feature type="region of interest" description="Disordered" evidence="2">
    <location>
        <begin position="1"/>
        <end position="29"/>
    </location>
</feature>
<dbReference type="OrthoDB" id="2635at2759"/>
<evidence type="ECO:0000256" key="1">
    <source>
        <dbReference type="ARBA" id="ARBA00025788"/>
    </source>
</evidence>
<accession>A0A4Z0YRY5</accession>
<evidence type="ECO:0000259" key="3">
    <source>
        <dbReference type="PROSITE" id="PS51532"/>
    </source>
</evidence>
<dbReference type="GO" id="GO:0005634">
    <property type="term" value="C:nucleus"/>
    <property type="evidence" value="ECO:0007669"/>
    <property type="project" value="TreeGrafter"/>
</dbReference>
<comment type="caution">
    <text evidence="4">The sequence shown here is derived from an EMBL/GenBank/DDBJ whole genome shotgun (WGS) entry which is preliminary data.</text>
</comment>
<feature type="domain" description="PITH" evidence="3">
    <location>
        <begin position="26"/>
        <end position="215"/>
    </location>
</feature>
<dbReference type="Pfam" id="PF06201">
    <property type="entry name" value="PITH"/>
    <property type="match status" value="1"/>
</dbReference>
<dbReference type="SUPFAM" id="SSF49785">
    <property type="entry name" value="Galactose-binding domain-like"/>
    <property type="match status" value="1"/>
</dbReference>
<dbReference type="Gene3D" id="2.60.120.470">
    <property type="entry name" value="PITH domain"/>
    <property type="match status" value="1"/>
</dbReference>
<dbReference type="InterPro" id="IPR008979">
    <property type="entry name" value="Galactose-bd-like_sf"/>
</dbReference>
<dbReference type="PROSITE" id="PS51532">
    <property type="entry name" value="PITH"/>
    <property type="match status" value="1"/>
</dbReference>
<feature type="region of interest" description="Disordered" evidence="2">
    <location>
        <begin position="215"/>
        <end position="234"/>
    </location>
</feature>
<dbReference type="InterPro" id="IPR010400">
    <property type="entry name" value="PITH_dom"/>
</dbReference>
<dbReference type="Proteomes" id="UP000297716">
    <property type="component" value="Unassembled WGS sequence"/>
</dbReference>